<reference evidence="3" key="1">
    <citation type="journal article" date="2019" name="Sci. Rep.">
        <title>Draft genome of Tanacetum cinerariifolium, the natural source of mosquito coil.</title>
        <authorList>
            <person name="Yamashiro T."/>
            <person name="Shiraishi A."/>
            <person name="Satake H."/>
            <person name="Nakayama K."/>
        </authorList>
    </citation>
    <scope>NUCLEOTIDE SEQUENCE</scope>
</reference>
<dbReference type="EMBL" id="BKCJ010004938">
    <property type="protein sequence ID" value="GEU63960.1"/>
    <property type="molecule type" value="Genomic_DNA"/>
</dbReference>
<name>A0A6L2LRS4_TANCI</name>
<dbReference type="GO" id="GO:0003676">
    <property type="term" value="F:nucleic acid binding"/>
    <property type="evidence" value="ECO:0007669"/>
    <property type="project" value="InterPro"/>
</dbReference>
<evidence type="ECO:0000256" key="1">
    <source>
        <dbReference type="SAM" id="MobiDB-lite"/>
    </source>
</evidence>
<protein>
    <submittedName>
        <fullName evidence="3">Reverse transcriptase domain-containing protein</fullName>
    </submittedName>
</protein>
<dbReference type="PANTHER" id="PTHR37984:SF5">
    <property type="entry name" value="PROTEIN NYNRIN-LIKE"/>
    <property type="match status" value="1"/>
</dbReference>
<dbReference type="InterPro" id="IPR012337">
    <property type="entry name" value="RNaseH-like_sf"/>
</dbReference>
<dbReference type="CDD" id="cd01647">
    <property type="entry name" value="RT_LTR"/>
    <property type="match status" value="1"/>
</dbReference>
<dbReference type="Pfam" id="PF00078">
    <property type="entry name" value="RVT_1"/>
    <property type="match status" value="1"/>
</dbReference>
<dbReference type="InterPro" id="IPR050951">
    <property type="entry name" value="Retrovirus_Pol_polyprotein"/>
</dbReference>
<dbReference type="PANTHER" id="PTHR37984">
    <property type="entry name" value="PROTEIN CBG26694"/>
    <property type="match status" value="1"/>
</dbReference>
<gene>
    <name evidence="3" type="ORF">Tci_035938</name>
</gene>
<dbReference type="Gene3D" id="3.30.420.10">
    <property type="entry name" value="Ribonuclease H-like superfamily/Ribonuclease H"/>
    <property type="match status" value="1"/>
</dbReference>
<dbReference type="PROSITE" id="PS50994">
    <property type="entry name" value="INTEGRASE"/>
    <property type="match status" value="1"/>
</dbReference>
<dbReference type="Gene3D" id="3.30.70.270">
    <property type="match status" value="2"/>
</dbReference>
<dbReference type="Gene3D" id="3.10.10.10">
    <property type="entry name" value="HIV Type 1 Reverse Transcriptase, subunit A, domain 1"/>
    <property type="match status" value="1"/>
</dbReference>
<keyword evidence="3" id="KW-0695">RNA-directed DNA polymerase</keyword>
<dbReference type="InterPro" id="IPR043128">
    <property type="entry name" value="Rev_trsase/Diguanyl_cyclase"/>
</dbReference>
<keyword evidence="3" id="KW-0808">Transferase</keyword>
<dbReference type="SUPFAM" id="SSF56672">
    <property type="entry name" value="DNA/RNA polymerases"/>
    <property type="match status" value="1"/>
</dbReference>
<dbReference type="InterPro" id="IPR000477">
    <property type="entry name" value="RT_dom"/>
</dbReference>
<sequence length="1025" mass="117966">MANTTPIVTTVTKTANKEKTPKEADAALKANIIDFCEEHYEDILPVVMDKIRHDKRKEVHARLDFRKNPRKSQRVREGSQNSSAETLRARCRNPSERPKIRDHLKYNDEDVFDRLVEDVLAGEALLAEIVLETGTTLVALKNHLRVTPAMEDIEKQGQKGASQQMKKTCPYPGLARISIDGYKGLKAAFLAYFMQQKKYIKDAVEIHNIKQRDEETIEEVMERFKIETRRIKEALECMRISGFMHGVNNPDMKKCLNEHVPKTVEEMMTATMAFIQGETAAASKKKVHTPWKSQDQSKRHTSELEIREIQAVPSTTHGMLKFLMNGGIVTIRSTILMLTECATITVTPKDSTKKAEARHENFKVAIHPDFPDQEITIGGTVSTKAQTKLCTLLKGNLDIFTWQPSDMTGVPQSIVEHQLNIRVGYSFARQKKGQALERAKAIQVEVQKLVEAGILREVYYHGWLSSPIMDCYPLSKIHWKVESLCGYPFKCFLNAYKGYHQIQMAEQDEEKTVFHTSHEVYCYTKMPFGLKNAGATYQRLVVNAFDRQICRNMKIYVDDLVIKSHTKTELLWDIKETFRTLRKINMKFNPKKCTFGAAKEMFLGYMISPEGKKPCPDKTKAVLQLPSTRTIKEVQSLNGKLASLNRFLSKSAKKSLPLFKTLKKCIKKNKSIQEKEMATVVEEEGPTWMTPIIEYLRDETLPGNRKEARKLRIKARQYVLLERILYRRSFLKPSLGCVRPPQADYDAREMIHKCEDFQIYRLVPRHPQQPLTPIMAPWPFYKWGIYIAGPFSKGPGKVKFLIVTMDYFTKRIEAKAVATITGSQVKMFVWDNIVCRFRLHGEIVSDNGKQFSGDPFKDWWEKLNIVRRFASVKHSQSNGLIERENRSLGEGIKAHLEAVIPAEIRMPTYYTTVVDVVHNNEEIRLNLDLLEERREHAAICEAKTKLKMTKYHNARVRCVTFRLEDFFYRSNDASHAVEGGKLSLKWEGPYEITEALGDKAYKLRSIDRTVLSRTWNIANLKKCYL</sequence>
<dbReference type="InterPro" id="IPR043502">
    <property type="entry name" value="DNA/RNA_pol_sf"/>
</dbReference>
<proteinExistence type="predicted"/>
<dbReference type="GO" id="GO:0003964">
    <property type="term" value="F:RNA-directed DNA polymerase activity"/>
    <property type="evidence" value="ECO:0007669"/>
    <property type="project" value="UniProtKB-KW"/>
</dbReference>
<evidence type="ECO:0000259" key="2">
    <source>
        <dbReference type="PROSITE" id="PS50994"/>
    </source>
</evidence>
<organism evidence="3">
    <name type="scientific">Tanacetum cinerariifolium</name>
    <name type="common">Dalmatian daisy</name>
    <name type="synonym">Chrysanthemum cinerariifolium</name>
    <dbReference type="NCBI Taxonomy" id="118510"/>
    <lineage>
        <taxon>Eukaryota</taxon>
        <taxon>Viridiplantae</taxon>
        <taxon>Streptophyta</taxon>
        <taxon>Embryophyta</taxon>
        <taxon>Tracheophyta</taxon>
        <taxon>Spermatophyta</taxon>
        <taxon>Magnoliopsida</taxon>
        <taxon>eudicotyledons</taxon>
        <taxon>Gunneridae</taxon>
        <taxon>Pentapetalae</taxon>
        <taxon>asterids</taxon>
        <taxon>campanulids</taxon>
        <taxon>Asterales</taxon>
        <taxon>Asteraceae</taxon>
        <taxon>Asteroideae</taxon>
        <taxon>Anthemideae</taxon>
        <taxon>Anthemidinae</taxon>
        <taxon>Tanacetum</taxon>
    </lineage>
</organism>
<feature type="region of interest" description="Disordered" evidence="1">
    <location>
        <begin position="67"/>
        <end position="100"/>
    </location>
</feature>
<dbReference type="AlphaFoldDB" id="A0A6L2LRS4"/>
<feature type="domain" description="Integrase catalytic" evidence="2">
    <location>
        <begin position="775"/>
        <end position="951"/>
    </location>
</feature>
<comment type="caution">
    <text evidence="3">The sequence shown here is derived from an EMBL/GenBank/DDBJ whole genome shotgun (WGS) entry which is preliminary data.</text>
</comment>
<dbReference type="GO" id="GO:0015074">
    <property type="term" value="P:DNA integration"/>
    <property type="evidence" value="ECO:0007669"/>
    <property type="project" value="InterPro"/>
</dbReference>
<evidence type="ECO:0000313" key="3">
    <source>
        <dbReference type="EMBL" id="GEU63960.1"/>
    </source>
</evidence>
<keyword evidence="3" id="KW-0548">Nucleotidyltransferase</keyword>
<dbReference type="SUPFAM" id="SSF53098">
    <property type="entry name" value="Ribonuclease H-like"/>
    <property type="match status" value="1"/>
</dbReference>
<dbReference type="InterPro" id="IPR001584">
    <property type="entry name" value="Integrase_cat-core"/>
</dbReference>
<dbReference type="InterPro" id="IPR036397">
    <property type="entry name" value="RNaseH_sf"/>
</dbReference>
<accession>A0A6L2LRS4</accession>